<name>A0ABQ8TCA3_PERAM</name>
<evidence type="ECO:0000313" key="4">
    <source>
        <dbReference type="EMBL" id="KAJ4443310.1"/>
    </source>
</evidence>
<dbReference type="InterPro" id="IPR006708">
    <property type="entry name" value="Pex19"/>
</dbReference>
<feature type="region of interest" description="Disordered" evidence="3">
    <location>
        <begin position="286"/>
        <end position="309"/>
    </location>
</feature>
<comment type="similarity">
    <text evidence="1">Belongs to the peroxin-19 family.</text>
</comment>
<dbReference type="Proteomes" id="UP001148838">
    <property type="component" value="Unassembled WGS sequence"/>
</dbReference>
<proteinExistence type="inferred from homology"/>
<keyword evidence="5" id="KW-1185">Reference proteome</keyword>
<dbReference type="PANTHER" id="PTHR12774">
    <property type="entry name" value="PEROXISOMAL BIOGENESIS FACTOR 19"/>
    <property type="match status" value="1"/>
</dbReference>
<evidence type="ECO:0000256" key="2">
    <source>
        <dbReference type="ARBA" id="ARBA00029688"/>
    </source>
</evidence>
<gene>
    <name evidence="4" type="ORF">ANN_04978</name>
</gene>
<comment type="caution">
    <text evidence="4">The sequence shown here is derived from an EMBL/GenBank/DDBJ whole genome shotgun (WGS) entry which is preliminary data.</text>
</comment>
<dbReference type="Pfam" id="PF04614">
    <property type="entry name" value="Pex19"/>
    <property type="match status" value="1"/>
</dbReference>
<accession>A0ABQ8TCA3</accession>
<protein>
    <recommendedName>
        <fullName evidence="2">Peroxin-19</fullName>
    </recommendedName>
</protein>
<sequence>MAEKDNQSNATESEVTAADATEPEQDEELDALLNSALDDFGKPLPSKSAPSTVEQADNTTENLDDGLMDAQWTEEFIKQAAAQFEQNMQALLAQSGNSSDSISPDQLGANFQKMAEAAAKAMADEAGGGDSEFAAAISQTLKNLSEGTENIQTQFSDEDIANMFSNLGVSDSSEGGDFLPFMQQMMQSLLSKDILYPALKDIVDKYPTWLEENRSKLEPSEFERFSKQQELMHQVCVELEKESESDSPEIKKQRFDVILDLMQKMQDCGQPPKDLVGDLGSVVTFDDQGNPRLPGLSPGATDPSQCSVM</sequence>
<dbReference type="Gene3D" id="1.20.120.900">
    <property type="entry name" value="Pex19, mPTS binding domain"/>
    <property type="match status" value="1"/>
</dbReference>
<reference evidence="4 5" key="1">
    <citation type="journal article" date="2022" name="Allergy">
        <title>Genome assembly and annotation of Periplaneta americana reveal a comprehensive cockroach allergen profile.</title>
        <authorList>
            <person name="Wang L."/>
            <person name="Xiong Q."/>
            <person name="Saelim N."/>
            <person name="Wang L."/>
            <person name="Nong W."/>
            <person name="Wan A.T."/>
            <person name="Shi M."/>
            <person name="Liu X."/>
            <person name="Cao Q."/>
            <person name="Hui J.H.L."/>
            <person name="Sookrung N."/>
            <person name="Leung T.F."/>
            <person name="Tungtrongchitr A."/>
            <person name="Tsui S.K.W."/>
        </authorList>
    </citation>
    <scope>NUCLEOTIDE SEQUENCE [LARGE SCALE GENOMIC DNA]</scope>
    <source>
        <strain evidence="4">PWHHKU_190912</strain>
    </source>
</reference>
<feature type="compositionally biased region" description="Acidic residues" evidence="3">
    <location>
        <begin position="21"/>
        <end position="30"/>
    </location>
</feature>
<evidence type="ECO:0000256" key="1">
    <source>
        <dbReference type="ARBA" id="ARBA00006326"/>
    </source>
</evidence>
<feature type="region of interest" description="Disordered" evidence="3">
    <location>
        <begin position="1"/>
        <end position="60"/>
    </location>
</feature>
<dbReference type="EMBL" id="JAJSOF020000013">
    <property type="protein sequence ID" value="KAJ4443310.1"/>
    <property type="molecule type" value="Genomic_DNA"/>
</dbReference>
<evidence type="ECO:0000256" key="3">
    <source>
        <dbReference type="SAM" id="MobiDB-lite"/>
    </source>
</evidence>
<evidence type="ECO:0000313" key="5">
    <source>
        <dbReference type="Proteomes" id="UP001148838"/>
    </source>
</evidence>
<dbReference type="InterPro" id="IPR038322">
    <property type="entry name" value="Pex19_C_sf"/>
</dbReference>
<dbReference type="PANTHER" id="PTHR12774:SF2">
    <property type="entry name" value="PEROXISOMAL BIOGENESIS FACTOR 19"/>
    <property type="match status" value="1"/>
</dbReference>
<organism evidence="4 5">
    <name type="scientific">Periplaneta americana</name>
    <name type="common">American cockroach</name>
    <name type="synonym">Blatta americana</name>
    <dbReference type="NCBI Taxonomy" id="6978"/>
    <lineage>
        <taxon>Eukaryota</taxon>
        <taxon>Metazoa</taxon>
        <taxon>Ecdysozoa</taxon>
        <taxon>Arthropoda</taxon>
        <taxon>Hexapoda</taxon>
        <taxon>Insecta</taxon>
        <taxon>Pterygota</taxon>
        <taxon>Neoptera</taxon>
        <taxon>Polyneoptera</taxon>
        <taxon>Dictyoptera</taxon>
        <taxon>Blattodea</taxon>
        <taxon>Blattoidea</taxon>
        <taxon>Blattidae</taxon>
        <taxon>Blattinae</taxon>
        <taxon>Periplaneta</taxon>
    </lineage>
</organism>
<feature type="compositionally biased region" description="Polar residues" evidence="3">
    <location>
        <begin position="48"/>
        <end position="60"/>
    </location>
</feature>